<accession>A0A2V5KW14</accession>
<dbReference type="CDD" id="cd01081">
    <property type="entry name" value="Aldose_epim"/>
    <property type="match status" value="1"/>
</dbReference>
<comment type="caution">
    <text evidence="1">The sequence shown here is derived from an EMBL/GenBank/DDBJ whole genome shotgun (WGS) entry which is preliminary data.</text>
</comment>
<dbReference type="EMBL" id="QJVJ01000002">
    <property type="protein sequence ID" value="PYI56417.1"/>
    <property type="molecule type" value="Genomic_DNA"/>
</dbReference>
<gene>
    <name evidence="1" type="ORF">DLM86_05425</name>
</gene>
<dbReference type="InterPro" id="IPR014718">
    <property type="entry name" value="GH-type_carb-bd"/>
</dbReference>
<dbReference type="OrthoDB" id="9795355at2"/>
<dbReference type="AlphaFoldDB" id="A0A2V5KW14"/>
<protein>
    <submittedName>
        <fullName evidence="1">Aldose epimerase</fullName>
    </submittedName>
</protein>
<dbReference type="Pfam" id="PF01263">
    <property type="entry name" value="Aldose_epim"/>
    <property type="match status" value="1"/>
</dbReference>
<keyword evidence="2" id="KW-1185">Reference proteome</keyword>
<dbReference type="Gene3D" id="2.70.98.10">
    <property type="match status" value="1"/>
</dbReference>
<dbReference type="RefSeq" id="WP_110838943.1">
    <property type="nucleotide sequence ID" value="NZ_QJVJ01000002.1"/>
</dbReference>
<organism evidence="1 2">
    <name type="scientific">Paenibacillus flagellatus</name>
    <dbReference type="NCBI Taxonomy" id="2211139"/>
    <lineage>
        <taxon>Bacteria</taxon>
        <taxon>Bacillati</taxon>
        <taxon>Bacillota</taxon>
        <taxon>Bacilli</taxon>
        <taxon>Bacillales</taxon>
        <taxon>Paenibacillaceae</taxon>
        <taxon>Paenibacillus</taxon>
    </lineage>
</organism>
<evidence type="ECO:0000313" key="2">
    <source>
        <dbReference type="Proteomes" id="UP000247476"/>
    </source>
</evidence>
<dbReference type="GO" id="GO:0030246">
    <property type="term" value="F:carbohydrate binding"/>
    <property type="evidence" value="ECO:0007669"/>
    <property type="project" value="InterPro"/>
</dbReference>
<dbReference type="SUPFAM" id="SSF74650">
    <property type="entry name" value="Galactose mutarotase-like"/>
    <property type="match status" value="1"/>
</dbReference>
<dbReference type="Proteomes" id="UP000247476">
    <property type="component" value="Unassembled WGS sequence"/>
</dbReference>
<sequence length="328" mass="36709">MSNAYEGTFHGEKAIWLRYGAYEAALLPDVGGNLVAFRDTEKGYRYLREPEADEMDAFKRRPMVHGIPVLFPPNRYEDGRFPWNGRTYQLPVNEAKTGNHLHGFFYDMPWQVDDYGADDVCSYVVVAQRVTESHPAYASFPHRFTIKIRYSLGPDGLKQETGVRNDGDEPMPCTLGFHTTVNAPFAPGSSPSDCRFKMTIGRRIELNDRMLPTGRYAPLSEHETLMQGDGTSPFFEPLDNHYTAVPQGGRNVMELTDTRANAKLVYEAGNAFKFWMIYNGGAQGGFFCPEPQTNMVNAPAAPFSAEEAGIVTLAPGEVWQETSRMYGA</sequence>
<dbReference type="GO" id="GO:0016853">
    <property type="term" value="F:isomerase activity"/>
    <property type="evidence" value="ECO:0007669"/>
    <property type="project" value="InterPro"/>
</dbReference>
<proteinExistence type="predicted"/>
<name>A0A2V5KW14_9BACL</name>
<reference evidence="1 2" key="1">
    <citation type="submission" date="2018-05" db="EMBL/GenBank/DDBJ databases">
        <title>Paenibacillus flagellatus sp. nov., isolated from selenium mineral soil.</title>
        <authorList>
            <person name="Dai X."/>
        </authorList>
    </citation>
    <scope>NUCLEOTIDE SEQUENCE [LARGE SCALE GENOMIC DNA]</scope>
    <source>
        <strain evidence="1 2">DXL2</strain>
    </source>
</reference>
<dbReference type="InterPro" id="IPR008183">
    <property type="entry name" value="Aldose_1/G6P_1-epimerase"/>
</dbReference>
<dbReference type="InterPro" id="IPR011013">
    <property type="entry name" value="Gal_mutarotase_sf_dom"/>
</dbReference>
<evidence type="ECO:0000313" key="1">
    <source>
        <dbReference type="EMBL" id="PYI56417.1"/>
    </source>
</evidence>
<dbReference type="GO" id="GO:0005975">
    <property type="term" value="P:carbohydrate metabolic process"/>
    <property type="evidence" value="ECO:0007669"/>
    <property type="project" value="InterPro"/>
</dbReference>